<dbReference type="RefSeq" id="WP_087158130.1">
    <property type="nucleotide sequence ID" value="NZ_NFKM01000002.1"/>
</dbReference>
<organism evidence="1 2">
    <name type="scientific">Faecalitalea cylindroides</name>
    <dbReference type="NCBI Taxonomy" id="39483"/>
    <lineage>
        <taxon>Bacteria</taxon>
        <taxon>Bacillati</taxon>
        <taxon>Bacillota</taxon>
        <taxon>Erysipelotrichia</taxon>
        <taxon>Erysipelotrichales</taxon>
        <taxon>Erysipelotrichaceae</taxon>
        <taxon>Faecalitalea</taxon>
    </lineage>
</organism>
<dbReference type="EMBL" id="NFKM01000002">
    <property type="protein sequence ID" value="OUP61688.1"/>
    <property type="molecule type" value="Genomic_DNA"/>
</dbReference>
<proteinExistence type="predicted"/>
<reference evidence="2" key="1">
    <citation type="submission" date="2017-04" db="EMBL/GenBank/DDBJ databases">
        <title>Function of individual gut microbiota members based on whole genome sequencing of pure cultures obtained from chicken caecum.</title>
        <authorList>
            <person name="Medvecky M."/>
            <person name="Cejkova D."/>
            <person name="Polansky O."/>
            <person name="Karasova D."/>
            <person name="Kubasova T."/>
            <person name="Cizek A."/>
            <person name="Rychlik I."/>
        </authorList>
    </citation>
    <scope>NUCLEOTIDE SEQUENCE [LARGE SCALE GENOMIC DNA]</scope>
    <source>
        <strain evidence="2">An178</strain>
    </source>
</reference>
<keyword evidence="2" id="KW-1185">Reference proteome</keyword>
<protein>
    <submittedName>
        <fullName evidence="1">Uncharacterized protein</fullName>
    </submittedName>
</protein>
<name>A0A1Y4LYM8_9FIRM</name>
<dbReference type="Proteomes" id="UP000195447">
    <property type="component" value="Unassembled WGS sequence"/>
</dbReference>
<gene>
    <name evidence="1" type="ORF">B5F14_01660</name>
</gene>
<accession>A0A1Y4LYM8</accession>
<sequence length="177" mass="19984">MSILESIMQEADVKPISNVNGRDVYTFADAVKVNNKERAEEILEGKVDFGNRVTREGGLCYARTQCHAVAINPDNYFLNRYRKIKKDEKTTIYEVVTDYRAIKEQSTGRVYTNNIVVEIVENSKTGLKYMGKKTISDQEFINSFKSSLSHEALAKIANVILMAQKGQTEPTGDSLDF</sequence>
<dbReference type="AlphaFoldDB" id="A0A1Y4LYM8"/>
<evidence type="ECO:0000313" key="1">
    <source>
        <dbReference type="EMBL" id="OUP61688.1"/>
    </source>
</evidence>
<evidence type="ECO:0000313" key="2">
    <source>
        <dbReference type="Proteomes" id="UP000195447"/>
    </source>
</evidence>
<comment type="caution">
    <text evidence="1">The sequence shown here is derived from an EMBL/GenBank/DDBJ whole genome shotgun (WGS) entry which is preliminary data.</text>
</comment>